<comment type="caution">
    <text evidence="2">The sequence shown here is derived from an EMBL/GenBank/DDBJ whole genome shotgun (WGS) entry which is preliminary data.</text>
</comment>
<dbReference type="PANTHER" id="PTHR12928">
    <property type="entry name" value="FRG1 PROTEIN"/>
    <property type="match status" value="1"/>
</dbReference>
<evidence type="ECO:0000313" key="3">
    <source>
        <dbReference type="Proteomes" id="UP000788993"/>
    </source>
</evidence>
<dbReference type="InterPro" id="IPR010414">
    <property type="entry name" value="FRG1"/>
</dbReference>
<dbReference type="GO" id="GO:0005730">
    <property type="term" value="C:nucleolus"/>
    <property type="evidence" value="ECO:0007669"/>
    <property type="project" value="TreeGrafter"/>
</dbReference>
<evidence type="ECO:0000313" key="2">
    <source>
        <dbReference type="EMBL" id="KAH3664488.1"/>
    </source>
</evidence>
<dbReference type="Pfam" id="PF06229">
    <property type="entry name" value="FRG1"/>
    <property type="match status" value="1"/>
</dbReference>
<reference evidence="2" key="2">
    <citation type="submission" date="2021-01" db="EMBL/GenBank/DDBJ databases">
        <authorList>
            <person name="Schikora-Tamarit M.A."/>
        </authorList>
    </citation>
    <scope>NUCLEOTIDE SEQUENCE</scope>
    <source>
        <strain evidence="2">NCAIM Y.01608</strain>
    </source>
</reference>
<protein>
    <submittedName>
        <fullName evidence="2">Uncharacterized protein</fullName>
    </submittedName>
</protein>
<dbReference type="Proteomes" id="UP000788993">
    <property type="component" value="Unassembled WGS sequence"/>
</dbReference>
<sequence length="324" mass="36725">MVTKLTFKGKKRGKGRSDDERKRRKKESKTESQKTLVTLTSVNGLPTNIYDIPRDYLEYGWTLATSHKDLDGPIVICFDRSGNIGCLEFDNKCGLIAADQKKVDIAEDAINFIDFEPDSLLYKLEPQEVTQVLSVVNIDNFLKLTQQAGDIPDNILRYALKNNEGKYLSYDVDTNTLTQTDVLTENAIFNLRANTDGLGFFISVGNLNSKNKLIVTQDLKFRIIQDTDDLLDDLNLYHIRVQTKHSDTGRKIIASLDLKNGNRDQFFDDPKQNQLLNRAAKELANNGMKITSTLLSQLKRAVEEGNLNEFLVTVKEKIKSDRRA</sequence>
<dbReference type="PANTHER" id="PTHR12928:SF0">
    <property type="entry name" value="FSHD REGION GENE 1"/>
    <property type="match status" value="1"/>
</dbReference>
<reference evidence="2" key="1">
    <citation type="journal article" date="2021" name="Open Biol.">
        <title>Shared evolutionary footprints suggest mitochondrial oxidative damage underlies multiple complex I losses in fungi.</title>
        <authorList>
            <person name="Schikora-Tamarit M.A."/>
            <person name="Marcet-Houben M."/>
            <person name="Nosek J."/>
            <person name="Gabaldon T."/>
        </authorList>
    </citation>
    <scope>NUCLEOTIDE SEQUENCE</scope>
    <source>
        <strain evidence="2">NCAIM Y.01608</strain>
    </source>
</reference>
<dbReference type="GO" id="GO:0071013">
    <property type="term" value="C:catalytic step 2 spliceosome"/>
    <property type="evidence" value="ECO:0007669"/>
    <property type="project" value="TreeGrafter"/>
</dbReference>
<keyword evidence="3" id="KW-1185">Reference proteome</keyword>
<evidence type="ECO:0000256" key="1">
    <source>
        <dbReference type="SAM" id="MobiDB-lite"/>
    </source>
</evidence>
<gene>
    <name evidence="2" type="ORF">OGATHE_003303</name>
</gene>
<feature type="region of interest" description="Disordered" evidence="1">
    <location>
        <begin position="1"/>
        <end position="33"/>
    </location>
</feature>
<accession>A0A9P8T337</accession>
<dbReference type="EMBL" id="JAEUBD010001178">
    <property type="protein sequence ID" value="KAH3664488.1"/>
    <property type="molecule type" value="Genomic_DNA"/>
</dbReference>
<dbReference type="GO" id="GO:0051015">
    <property type="term" value="F:actin filament binding"/>
    <property type="evidence" value="ECO:0007669"/>
    <property type="project" value="TreeGrafter"/>
</dbReference>
<proteinExistence type="predicted"/>
<name>A0A9P8T337_9ASCO</name>
<dbReference type="AlphaFoldDB" id="A0A9P8T337"/>
<organism evidence="2 3">
    <name type="scientific">Ogataea polymorpha</name>
    <dbReference type="NCBI Taxonomy" id="460523"/>
    <lineage>
        <taxon>Eukaryota</taxon>
        <taxon>Fungi</taxon>
        <taxon>Dikarya</taxon>
        <taxon>Ascomycota</taxon>
        <taxon>Saccharomycotina</taxon>
        <taxon>Pichiomycetes</taxon>
        <taxon>Pichiales</taxon>
        <taxon>Pichiaceae</taxon>
        <taxon>Ogataea</taxon>
    </lineage>
</organism>